<feature type="region of interest" description="Disordered" evidence="2">
    <location>
        <begin position="670"/>
        <end position="731"/>
    </location>
</feature>
<reference evidence="4" key="1">
    <citation type="journal article" date="2013" name="Science">
        <title>Comparative analysis of bat genomes provides insight into the evolution of flight and immunity.</title>
        <authorList>
            <person name="Zhang G."/>
            <person name="Cowled C."/>
            <person name="Shi Z."/>
            <person name="Huang Z."/>
            <person name="Bishop-Lilly K.A."/>
            <person name="Fang X."/>
            <person name="Wynne J.W."/>
            <person name="Xiong Z."/>
            <person name="Baker M.L."/>
            <person name="Zhao W."/>
            <person name="Tachedjian M."/>
            <person name="Zhu Y."/>
            <person name="Zhou P."/>
            <person name="Jiang X."/>
            <person name="Ng J."/>
            <person name="Yang L."/>
            <person name="Wu L."/>
            <person name="Xiao J."/>
            <person name="Feng Y."/>
            <person name="Chen Y."/>
            <person name="Sun X."/>
            <person name="Zhang Y."/>
            <person name="Marsh G.A."/>
            <person name="Crameri G."/>
            <person name="Broder C.C."/>
            <person name="Frey K.G."/>
            <person name="Wang L.F."/>
            <person name="Wang J."/>
        </authorList>
    </citation>
    <scope>NUCLEOTIDE SEQUENCE [LARGE SCALE GENOMIC DNA]</scope>
</reference>
<feature type="compositionally biased region" description="Basic and acidic residues" evidence="2">
    <location>
        <begin position="585"/>
        <end position="594"/>
    </location>
</feature>
<evidence type="ECO:0008006" key="5">
    <source>
        <dbReference type="Google" id="ProtNLM"/>
    </source>
</evidence>
<organism evidence="3 4">
    <name type="scientific">Myotis davidii</name>
    <name type="common">David's myotis</name>
    <dbReference type="NCBI Taxonomy" id="225400"/>
    <lineage>
        <taxon>Eukaryota</taxon>
        <taxon>Metazoa</taxon>
        <taxon>Chordata</taxon>
        <taxon>Craniata</taxon>
        <taxon>Vertebrata</taxon>
        <taxon>Euteleostomi</taxon>
        <taxon>Mammalia</taxon>
        <taxon>Eutheria</taxon>
        <taxon>Laurasiatheria</taxon>
        <taxon>Chiroptera</taxon>
        <taxon>Yangochiroptera</taxon>
        <taxon>Vespertilionidae</taxon>
        <taxon>Myotis</taxon>
    </lineage>
</organism>
<dbReference type="Pfam" id="PF15324">
    <property type="entry name" value="TALPID3"/>
    <property type="match status" value="1"/>
</dbReference>
<dbReference type="eggNOG" id="ENOG502QUXJ">
    <property type="taxonomic scope" value="Eukaryota"/>
</dbReference>
<dbReference type="GO" id="GO:0007224">
    <property type="term" value="P:smoothened signaling pathway"/>
    <property type="evidence" value="ECO:0007669"/>
    <property type="project" value="InterPro"/>
</dbReference>
<feature type="region of interest" description="Disordered" evidence="2">
    <location>
        <begin position="1148"/>
        <end position="1172"/>
    </location>
</feature>
<dbReference type="InterPro" id="IPR029246">
    <property type="entry name" value="TALPID3"/>
</dbReference>
<feature type="region of interest" description="Disordered" evidence="2">
    <location>
        <begin position="996"/>
        <end position="1029"/>
    </location>
</feature>
<dbReference type="EMBL" id="KB110335">
    <property type="protein sequence ID" value="ELK27275.1"/>
    <property type="molecule type" value="Genomic_DNA"/>
</dbReference>
<keyword evidence="4" id="KW-1185">Reference proteome</keyword>
<dbReference type="PANTHER" id="PTHR15721">
    <property type="entry name" value="KIAA0586 PROTEIN"/>
    <property type="match status" value="1"/>
</dbReference>
<dbReference type="GO" id="GO:0036064">
    <property type="term" value="C:ciliary basal body"/>
    <property type="evidence" value="ECO:0007669"/>
    <property type="project" value="TreeGrafter"/>
</dbReference>
<keyword evidence="1" id="KW-0175">Coiled coil</keyword>
<gene>
    <name evidence="3" type="ORF">MDA_GLEAN10023904</name>
</gene>
<feature type="region of interest" description="Disordered" evidence="2">
    <location>
        <begin position="565"/>
        <end position="618"/>
    </location>
</feature>
<name>L5LMM1_MYODS</name>
<accession>L5LMM1</accession>
<dbReference type="GO" id="GO:0005814">
    <property type="term" value="C:centriole"/>
    <property type="evidence" value="ECO:0007669"/>
    <property type="project" value="TreeGrafter"/>
</dbReference>
<feature type="coiled-coil region" evidence="1">
    <location>
        <begin position="197"/>
        <end position="234"/>
    </location>
</feature>
<feature type="compositionally biased region" description="Pro residues" evidence="2">
    <location>
        <begin position="997"/>
        <end position="1009"/>
    </location>
</feature>
<sequence>MKGPEFSPEKKRRVKIPAKRLREVASPNQGENLALLKDDLSCVAPALSANKHLPFRTETSVNGTLRGSSDLAFARNDYQPPLENPPVSESGFSKDVAVKGLPLDKIEENNRQKANDIFISQYTMGQKDALRAILKQKAQSMPVFKEVKVQLLEDTGTEKDTVAQEPRTSPRGIDSATTVAAATAAAIATAAPLIKVQSDLEAKVNSVTELLNKLQETDKQLQRVTEQQASIQNQHEKLHCHDHEKQMNVFMEQHIRHLEKLQQQQIDIQTHFISAALKTNSIQPVTVPPRAVEHCSVKLDHSNPGSSDLASHNTFGCKQAPSREVVDMGFDKQKSPLETPAPRKFAPIPVSKDDKISKRENPAEEKENMEISGHPETLRLLEQILNNQDSLSRINESSDKTSLTGTKIGWNPERKDSIATLFSQRFPSCEELGAAKVTVQKSDNVLHDLGQKRKETNGLLQPKESLLMSRLADFPQNPVKLHTTSTRSILKEAEKILRGVQNNKKVLEENLEAIIRAKDGTAMYSFISALSSNREMSEKIRIKKTVDEWIKTISAEIQDELAKKDEQRRFDQKNQRTKKAQTMSKDTKSNKQDKTVNNSVIPRKHGQNQKEEHFKNPPMRSMLASSLQKERKEGFLKATAALQDEDYMLQIYGKPIYQCHRSTLKKGPYLRFNSPSAKSKPQRPKVIERVKGQTQSNSDSMPPAGAIVNKPHPITVTTSIPPSSRKPATGVKKPNIAIVEMKSEKKDPPQLAVQVLPSVDIDSISNVSIDVSPSLPSPKQASPPPLSTWIQTPELTKVDEEVKFPGTNFDEVIDVIQEEEKCDEIPEYSEPILEFNRSVKVASTKYNGPPFPPVASTFHPTADILDKVIQRKETLESSLIQWVEQEIMSRIISGLFPIQQQAIANVSVSASEASEPLSSDIVEGTSGGVLQLFVDAGVPVSSDMISHFVNEALAETIAVMLGDREAKKQDLVAPGVAGDVLTSETCLPARVCTPVATPQPTPPHSPSPPTEHVLVKTPDSSPCDSDHDTASPVKEIFAGKGNDMPAATLVNTPTVTPATTPPPAAALTPTLSEISIDKLKMSSPELPKPWGDGALPLEEENPNSPHEELHPRAIVMSVAKEEEPQSMDFPAQPVPPKPVPVMPLPAGTKAPSPVQMPSSDTSTMESTLSTEPERHISEGELLYNYGQRTAPKDRGGLSRYGKNENLGRISSGGSSRVAVLGLYLTNLSDSLSSTLHDAHDMDLESSLGERQRPGLPAAAENLLGHPVYKQQPVANAESWHQKSTLKPLSQQFDTGGGSEDACASHGPMSLKELGLQPDSHLALPTTRPTAQENYVKFSVAAGDFPQYQQKQDHDARQVEHKPAQTRVIRVRSKSDISLSEQQGPHAIKARLRRPCWQGRYSCASQLGAITRSTALAPAASASPAHTRCQHLVPVPITRCRQRVCVAAASPYRPEGFSTSPCP</sequence>
<evidence type="ECO:0000256" key="1">
    <source>
        <dbReference type="SAM" id="Coils"/>
    </source>
</evidence>
<feature type="compositionally biased region" description="Polar residues" evidence="2">
    <location>
        <begin position="1155"/>
        <end position="1170"/>
    </location>
</feature>
<evidence type="ECO:0000313" key="4">
    <source>
        <dbReference type="Proteomes" id="UP000010556"/>
    </source>
</evidence>
<dbReference type="PANTHER" id="PTHR15721:SF2">
    <property type="entry name" value="PROTEIN TALPID3"/>
    <property type="match status" value="1"/>
</dbReference>
<protein>
    <recommendedName>
        <fullName evidence="5">Protein TALPID3</fullName>
    </recommendedName>
</protein>
<dbReference type="Proteomes" id="UP000010556">
    <property type="component" value="Unassembled WGS sequence"/>
</dbReference>
<feature type="compositionally biased region" description="Basic and acidic residues" evidence="2">
    <location>
        <begin position="565"/>
        <end position="574"/>
    </location>
</feature>
<feature type="coiled-coil region" evidence="1">
    <location>
        <begin position="490"/>
        <end position="517"/>
    </location>
</feature>
<proteinExistence type="predicted"/>
<evidence type="ECO:0000313" key="3">
    <source>
        <dbReference type="EMBL" id="ELK27275.1"/>
    </source>
</evidence>
<evidence type="ECO:0000256" key="2">
    <source>
        <dbReference type="SAM" id="MobiDB-lite"/>
    </source>
</evidence>